<gene>
    <name evidence="1" type="ORF">PENFLA_c001G03350</name>
</gene>
<dbReference type="InterPro" id="IPR015421">
    <property type="entry name" value="PyrdxlP-dep_Trfase_major"/>
</dbReference>
<name>A0A1V6U294_9EURO</name>
<proteinExistence type="predicted"/>
<accession>A0A1V6U294</accession>
<dbReference type="Proteomes" id="UP000191342">
    <property type="component" value="Unassembled WGS sequence"/>
</dbReference>
<evidence type="ECO:0000313" key="2">
    <source>
        <dbReference type="Proteomes" id="UP000191342"/>
    </source>
</evidence>
<protein>
    <submittedName>
        <fullName evidence="1">Uncharacterized protein</fullName>
    </submittedName>
</protein>
<dbReference type="EMBL" id="MLQL01000001">
    <property type="protein sequence ID" value="OQE32687.1"/>
    <property type="molecule type" value="Genomic_DNA"/>
</dbReference>
<comment type="caution">
    <text evidence="1">The sequence shown here is derived from an EMBL/GenBank/DDBJ whole genome shotgun (WGS) entry which is preliminary data.</text>
</comment>
<dbReference type="Gene3D" id="3.40.640.10">
    <property type="entry name" value="Type I PLP-dependent aspartate aminotransferase-like (Major domain)"/>
    <property type="match status" value="1"/>
</dbReference>
<reference evidence="2" key="1">
    <citation type="journal article" date="2017" name="Nat. Microbiol.">
        <title>Global analysis of biosynthetic gene clusters reveals vast potential of secondary metabolite production in Penicillium species.</title>
        <authorList>
            <person name="Nielsen J.C."/>
            <person name="Grijseels S."/>
            <person name="Prigent S."/>
            <person name="Ji B."/>
            <person name="Dainat J."/>
            <person name="Nielsen K.F."/>
            <person name="Frisvad J.C."/>
            <person name="Workman M."/>
            <person name="Nielsen J."/>
        </authorList>
    </citation>
    <scope>NUCLEOTIDE SEQUENCE [LARGE SCALE GENOMIC DNA]</scope>
    <source>
        <strain evidence="2">IBT 14082</strain>
    </source>
</reference>
<evidence type="ECO:0000313" key="1">
    <source>
        <dbReference type="EMBL" id="OQE32687.1"/>
    </source>
</evidence>
<organism evidence="1 2">
    <name type="scientific">Penicillium flavigenum</name>
    <dbReference type="NCBI Taxonomy" id="254877"/>
    <lineage>
        <taxon>Eukaryota</taxon>
        <taxon>Fungi</taxon>
        <taxon>Dikarya</taxon>
        <taxon>Ascomycota</taxon>
        <taxon>Pezizomycotina</taxon>
        <taxon>Eurotiomycetes</taxon>
        <taxon>Eurotiomycetidae</taxon>
        <taxon>Eurotiales</taxon>
        <taxon>Aspergillaceae</taxon>
        <taxon>Penicillium</taxon>
    </lineage>
</organism>
<dbReference type="STRING" id="254877.A0A1V6U294"/>
<keyword evidence="2" id="KW-1185">Reference proteome</keyword>
<dbReference type="SUPFAM" id="SSF53383">
    <property type="entry name" value="PLP-dependent transferases"/>
    <property type="match status" value="1"/>
</dbReference>
<dbReference type="InterPro" id="IPR015424">
    <property type="entry name" value="PyrdxlP-dep_Trfase"/>
</dbReference>
<sequence length="418" mass="47187">MSGTDISPTAHAERGEDRIIDQNVINNYFIGPRASNMPDFRANINTVLDELLETRLGYYPEDNILFFVVFCEFQKVRDNFGDVVRKVAQLLGEHSVPFWSPRYEAHMGTDLTMPSLLGYFMTMLYNPNNVSLEASPITTVAELKSWGHITCDGTVANLESIWVARNLKYYPLALSQAINKGSLNFNKDLFKVETCKDGKKNFANLETWDLLNLKPEMVLDLPDQLYKRFGISSDHLKDALDKYNIQPAGLVPDETDQLYKNLKPMKYLVAKTRHYSWPKGLAIAGLGSGNLLEFDVDDDAHIDTAQLESKLNDFSETRCQSMRFSPKPEKVIHACDLSGGLILALTDHRESAMQPFPARVSARKTDDTPDTFFFSKGRTFDVAVWKDPKKNVDKGPGLLKDIDELSKIPNVLNAKYKG</sequence>
<dbReference type="OrthoDB" id="2161780at2759"/>
<dbReference type="AlphaFoldDB" id="A0A1V6U294"/>